<evidence type="ECO:0000256" key="7">
    <source>
        <dbReference type="ARBA" id="ARBA00022679"/>
    </source>
</evidence>
<evidence type="ECO:0000256" key="6">
    <source>
        <dbReference type="ARBA" id="ARBA00022676"/>
    </source>
</evidence>
<dbReference type="GO" id="GO:0005789">
    <property type="term" value="C:endoplasmic reticulum membrane"/>
    <property type="evidence" value="ECO:0007669"/>
    <property type="project" value="UniProtKB-SubCell"/>
</dbReference>
<evidence type="ECO:0000256" key="1">
    <source>
        <dbReference type="ARBA" id="ARBA00004477"/>
    </source>
</evidence>
<feature type="transmembrane region" description="Helical" evidence="15">
    <location>
        <begin position="141"/>
        <end position="163"/>
    </location>
</feature>
<keyword evidence="9" id="KW-0256">Endoplasmic reticulum</keyword>
<feature type="transmembrane region" description="Helical" evidence="15">
    <location>
        <begin position="276"/>
        <end position="296"/>
    </location>
</feature>
<keyword evidence="10 15" id="KW-1133">Transmembrane helix</keyword>
<evidence type="ECO:0000256" key="5">
    <source>
        <dbReference type="ARBA" id="ARBA00018512"/>
    </source>
</evidence>
<dbReference type="GO" id="GO:0106073">
    <property type="term" value="F:dolichyl pyrophosphate Glc2Man9GlcNAc2 alpha-1,2-glucosyltransferase activity"/>
    <property type="evidence" value="ECO:0007669"/>
    <property type="project" value="UniProtKB-EC"/>
</dbReference>
<keyword evidence="8 15" id="KW-0812">Transmembrane</keyword>
<evidence type="ECO:0000313" key="17">
    <source>
        <dbReference type="Proteomes" id="UP000799753"/>
    </source>
</evidence>
<evidence type="ECO:0000256" key="11">
    <source>
        <dbReference type="ARBA" id="ARBA00023136"/>
    </source>
</evidence>
<protein>
    <recommendedName>
        <fullName evidence="5">Dol-P-Glc:Glc(2)Man(9)GlcNAc(2)-PP-Dol alpha-1,2-glucosyltransferase</fullName>
        <ecNumber evidence="4">2.4.1.256</ecNumber>
    </recommendedName>
    <alternativeName>
        <fullName evidence="12">Asparagine-linked glycosylation protein 10</fullName>
    </alternativeName>
</protein>
<evidence type="ECO:0000256" key="10">
    <source>
        <dbReference type="ARBA" id="ARBA00022989"/>
    </source>
</evidence>
<proteinExistence type="inferred from homology"/>
<feature type="transmembrane region" description="Helical" evidence="15">
    <location>
        <begin position="175"/>
        <end position="191"/>
    </location>
</feature>
<keyword evidence="11 15" id="KW-0472">Membrane</keyword>
<comment type="subcellular location">
    <subcellularLocation>
        <location evidence="1">Endoplasmic reticulum membrane</location>
        <topology evidence="1">Multi-pass membrane protein</topology>
    </subcellularLocation>
</comment>
<accession>A0A6A6RLH7</accession>
<keyword evidence="6" id="KW-0328">Glycosyltransferase</keyword>
<dbReference type="EMBL" id="MU006801">
    <property type="protein sequence ID" value="KAF2635957.1"/>
    <property type="molecule type" value="Genomic_DNA"/>
</dbReference>
<evidence type="ECO:0000256" key="4">
    <source>
        <dbReference type="ARBA" id="ARBA00011967"/>
    </source>
</evidence>
<dbReference type="GO" id="GO:0006488">
    <property type="term" value="P:dolichol-linked oligosaccharide biosynthetic process"/>
    <property type="evidence" value="ECO:0007669"/>
    <property type="project" value="InterPro"/>
</dbReference>
<evidence type="ECO:0000256" key="13">
    <source>
        <dbReference type="ARBA" id="ARBA00044727"/>
    </source>
</evidence>
<evidence type="ECO:0000256" key="3">
    <source>
        <dbReference type="ARBA" id="ARBA00010600"/>
    </source>
</evidence>
<dbReference type="OrthoDB" id="4769at2759"/>
<dbReference type="Proteomes" id="UP000799753">
    <property type="component" value="Unassembled WGS sequence"/>
</dbReference>
<feature type="transmembrane region" description="Helical" evidence="15">
    <location>
        <begin position="404"/>
        <end position="421"/>
    </location>
</feature>
<name>A0A6A6RLH7_9PLEO</name>
<feature type="transmembrane region" description="Helical" evidence="15">
    <location>
        <begin position="359"/>
        <end position="384"/>
    </location>
</feature>
<gene>
    <name evidence="16" type="ORF">P280DRAFT_460700</name>
</gene>
<comment type="catalytic activity">
    <reaction evidence="14">
        <text>an alpha-D-Glc-(1-&gt;3)-alpha-D-Glc-(1-&gt;3)-alpha-D-Man-(1-&gt;2)-alpha-D-Man-(1-&gt;2)-alpha-D-Man-(1-&gt;3)-[alpha-D-Man-(1-&gt;2)-alpha-D-Man-(1-&gt;3)-[alpha-D-Man-(1-&gt;2)-alpha-D-Man-(1-&gt;6)]-alpha-D-Man-(1-&gt;6)]-beta-D-Man-(1-&gt;4)-beta-D-GlcNAc-(1-&gt;4)-alpha-D-GlcNAc-diphospho-di-trans,poly-cis-dolichol + a di-trans,poly-cis-dolichyl beta-D-glucosyl phosphate = a alpha-D-Glc-(1-&gt;2)-alpha-D-Glc-(1-&gt;3)-alpha-D-Glc-(1-&gt;3)-alpha-D-Man-(1-&gt;2)-alpha-D-Man-(1-&gt;2)-alpha-D-Man-(1-&gt;3)-[alpha-D-Man-(1-&gt;2)-alpha-D-Man-(1-&gt;3)-[alpha-D-Man-(1-&gt;2)-alpha-D-Man-(1-&gt;6)]-alpha-D-Man-(1-&gt;6)]-beta-D-Man-(1-&gt;4)-beta-D-GlcNAc-(1-&gt;4)-alpha-D-GlcNAc-diphospho-di-trans,poly-cis-dolichol + a di-trans,poly-cis-dolichyl phosphate + H(+)</text>
        <dbReference type="Rhea" id="RHEA:29543"/>
        <dbReference type="Rhea" id="RHEA-COMP:19498"/>
        <dbReference type="Rhea" id="RHEA-COMP:19502"/>
        <dbReference type="Rhea" id="RHEA-COMP:19512"/>
        <dbReference type="Rhea" id="RHEA-COMP:19522"/>
        <dbReference type="ChEBI" id="CHEBI:15378"/>
        <dbReference type="ChEBI" id="CHEBI:57525"/>
        <dbReference type="ChEBI" id="CHEBI:57683"/>
        <dbReference type="ChEBI" id="CHEBI:132522"/>
        <dbReference type="ChEBI" id="CHEBI:132523"/>
        <dbReference type="EC" id="2.4.1.256"/>
    </reaction>
    <physiologicalReaction direction="left-to-right" evidence="14">
        <dbReference type="Rhea" id="RHEA:29544"/>
    </physiologicalReaction>
</comment>
<evidence type="ECO:0000256" key="12">
    <source>
        <dbReference type="ARBA" id="ARBA00032069"/>
    </source>
</evidence>
<dbReference type="AlphaFoldDB" id="A0A6A6RLH7"/>
<evidence type="ECO:0000256" key="9">
    <source>
        <dbReference type="ARBA" id="ARBA00022824"/>
    </source>
</evidence>
<comment type="pathway">
    <text evidence="2">Protein modification; protein glycosylation.</text>
</comment>
<organism evidence="16 17">
    <name type="scientific">Massarina eburnea CBS 473.64</name>
    <dbReference type="NCBI Taxonomy" id="1395130"/>
    <lineage>
        <taxon>Eukaryota</taxon>
        <taxon>Fungi</taxon>
        <taxon>Dikarya</taxon>
        <taxon>Ascomycota</taxon>
        <taxon>Pezizomycotina</taxon>
        <taxon>Dothideomycetes</taxon>
        <taxon>Pleosporomycetidae</taxon>
        <taxon>Pleosporales</taxon>
        <taxon>Massarineae</taxon>
        <taxon>Massarinaceae</taxon>
        <taxon>Massarina</taxon>
    </lineage>
</organism>
<keyword evidence="17" id="KW-1185">Reference proteome</keyword>
<evidence type="ECO:0000313" key="16">
    <source>
        <dbReference type="EMBL" id="KAF2635957.1"/>
    </source>
</evidence>
<dbReference type="UniPathway" id="UPA00378"/>
<evidence type="ECO:0000256" key="15">
    <source>
        <dbReference type="SAM" id="Phobius"/>
    </source>
</evidence>
<dbReference type="PANTHER" id="PTHR12989">
    <property type="entry name" value="ALPHA-1,2-GLUCOSYLTRANSFERASE ALG10"/>
    <property type="match status" value="1"/>
</dbReference>
<comment type="similarity">
    <text evidence="3">Belongs to the ALG10 glucosyltransferase family.</text>
</comment>
<evidence type="ECO:0000256" key="8">
    <source>
        <dbReference type="ARBA" id="ARBA00022692"/>
    </source>
</evidence>
<keyword evidence="7" id="KW-0808">Transferase</keyword>
<feature type="transmembrane region" description="Helical" evidence="15">
    <location>
        <begin position="251"/>
        <end position="269"/>
    </location>
</feature>
<dbReference type="InterPro" id="IPR016900">
    <property type="entry name" value="Alg10"/>
</dbReference>
<feature type="transmembrane region" description="Helical" evidence="15">
    <location>
        <begin position="316"/>
        <end position="338"/>
    </location>
</feature>
<comment type="function">
    <text evidence="13">Dol-P-Glc:Glc(2)Man(9)GlcNAc(2)-PP-Dol alpha-1,2-glucosyltransferase that operates in the biosynthetic pathway of dolichol-linked oligosaccharides, the glycan precursors employed in protein asparagine (N)-glycosylation. The assembly of dolichol-linked oligosaccharides begins on the cytosolic side of the endoplasmic reticulum membrane and finishes in its lumen. The sequential addition of sugars to dolichol pyrophosphate produces dolichol-linked oligosaccharides containing fourteen sugars, including two GlcNAcs, nine mannoses and three glucoses. Once assembled, the oligosaccharide is transferred from the lipid to nascent proteins by oligosaccharyltransferases. In the lumen of the endoplasmic reticulum, adds the third and last glucose residue from dolichyl phosphate glucose (Dol-P-Glc) onto the lipid-linked oligosaccharide intermediate Glc(2)Man(9)GlcNAc(2)-PP-Dol to produce Glc(3)Man(9)GlcNAc(2)-PP-Dol.</text>
</comment>
<feature type="transmembrane region" description="Helical" evidence="15">
    <location>
        <begin position="514"/>
        <end position="533"/>
    </location>
</feature>
<dbReference type="Pfam" id="PF04922">
    <property type="entry name" value="DIE2_ALG10"/>
    <property type="match status" value="1"/>
</dbReference>
<dbReference type="EC" id="2.4.1.256" evidence="4"/>
<evidence type="ECO:0000256" key="2">
    <source>
        <dbReference type="ARBA" id="ARBA00004922"/>
    </source>
</evidence>
<reference evidence="16" key="1">
    <citation type="journal article" date="2020" name="Stud. Mycol.">
        <title>101 Dothideomycetes genomes: a test case for predicting lifestyles and emergence of pathogens.</title>
        <authorList>
            <person name="Haridas S."/>
            <person name="Albert R."/>
            <person name="Binder M."/>
            <person name="Bloem J."/>
            <person name="Labutti K."/>
            <person name="Salamov A."/>
            <person name="Andreopoulos B."/>
            <person name="Baker S."/>
            <person name="Barry K."/>
            <person name="Bills G."/>
            <person name="Bluhm B."/>
            <person name="Cannon C."/>
            <person name="Castanera R."/>
            <person name="Culley D."/>
            <person name="Daum C."/>
            <person name="Ezra D."/>
            <person name="Gonzalez J."/>
            <person name="Henrissat B."/>
            <person name="Kuo A."/>
            <person name="Liang C."/>
            <person name="Lipzen A."/>
            <person name="Lutzoni F."/>
            <person name="Magnuson J."/>
            <person name="Mondo S."/>
            <person name="Nolan M."/>
            <person name="Ohm R."/>
            <person name="Pangilinan J."/>
            <person name="Park H.-J."/>
            <person name="Ramirez L."/>
            <person name="Alfaro M."/>
            <person name="Sun H."/>
            <person name="Tritt A."/>
            <person name="Yoshinaga Y."/>
            <person name="Zwiers L.-H."/>
            <person name="Turgeon B."/>
            <person name="Goodwin S."/>
            <person name="Spatafora J."/>
            <person name="Crous P."/>
            <person name="Grigoriev I."/>
        </authorList>
    </citation>
    <scope>NUCLEOTIDE SEQUENCE</scope>
    <source>
        <strain evidence="16">CBS 473.64</strain>
    </source>
</reference>
<evidence type="ECO:0000256" key="14">
    <source>
        <dbReference type="ARBA" id="ARBA00048064"/>
    </source>
</evidence>
<sequence>MPSLLQVWALPGALLAIANVSVTWYNMVSKHVPDPYLDEVFHVPQAQRYCNNDYTWDPKITTPPGLYLVSLLIQSVAGCETPNLRALNIGAICLICLVSYSLRRSLRKDSSKQEDQQAEQSDRLSLLDAHSALNISLFPPLFFFSALYYTDVMSTLVVLLHYSAFVGHKRATSPILNKAGIVVIGTFSLLFRQTNIFWVAVFPAALAVVDALKASGGSSSINMDAQTVLKRSWSHGEVYDCPVESAGPQDFLLFFMSLALVVVKQPVLILKTVVPYVLLIALFASFVAWNGSVVLGDKSAHTATLHLPQMLYFWPYIIFFSIPLTIGTVLSPIVQLLPNEPRMFLTNTLTGKPKNVIPGLISATLFIAIGVAAVHFNTIVHPYTLADNRHYVFYAFRILRRHPAIKYAAVLFYYICAWMAYQTLGNTSTTQTQVTQGPQKKKNQADNVAPAEPCQTSFVVAWVATTTLSVATAPLVEPRYFIIPWIIWRLHVPHLSALQEGKTGTKKAPYDMRLVLETIWLLAINAVLGYNFLHRGFSWPQEPGKVQRFLW</sequence>
<dbReference type="PIRSF" id="PIRSF028810">
    <property type="entry name" value="Alpha1_2_glucosyltferase_Alg10"/>
    <property type="match status" value="1"/>
</dbReference>
<dbReference type="PANTHER" id="PTHR12989:SF10">
    <property type="entry name" value="DOL-P-GLC:GLC(2)MAN(9)GLCNAC(2)-PP-DOL ALPHA-1,2-GLUCOSYLTRANSFERASE-RELATED"/>
    <property type="match status" value="1"/>
</dbReference>